<reference evidence="1 2" key="1">
    <citation type="submission" date="2009-01" db="EMBL/GenBank/DDBJ databases">
        <authorList>
            <person name="Fulton L."/>
            <person name="Clifton S."/>
            <person name="Fulton B."/>
            <person name="Xu J."/>
            <person name="Minx P."/>
            <person name="Pepin K.H."/>
            <person name="Johnson M."/>
            <person name="Bhonagiri V."/>
            <person name="Nash W.E."/>
            <person name="Mardis E.R."/>
            <person name="Wilson R.K."/>
        </authorList>
    </citation>
    <scope>NUCLEOTIDE SEQUENCE [LARGE SCALE GENOMIC DNA]</scope>
    <source>
        <strain evidence="1 2">DSM 5476</strain>
    </source>
</reference>
<gene>
    <name evidence="1" type="ORF">CLOSTMETH_03620</name>
</gene>
<name>C0EIC5_9FIRM</name>
<accession>C0EIC5</accession>
<dbReference type="HOGENOM" id="CLU_1934385_0_0_9"/>
<evidence type="ECO:0000313" key="1">
    <source>
        <dbReference type="EMBL" id="EEG28721.1"/>
    </source>
</evidence>
<proteinExistence type="predicted"/>
<protein>
    <submittedName>
        <fullName evidence="1">Uncharacterized protein</fullName>
    </submittedName>
</protein>
<keyword evidence="2" id="KW-1185">Reference proteome</keyword>
<dbReference type="EMBL" id="ACEC01000126">
    <property type="protein sequence ID" value="EEG28721.1"/>
    <property type="molecule type" value="Genomic_DNA"/>
</dbReference>
<sequence>MAVEEDNFFLFQRFIMLKNTTLQQATPLKNWEQSRLKWRLKYRKLLHINVLRKGHPINVFTGFFTFVLPCSQHRINIFAHTVFFLRLELSSAESLNPGRPLPRTALLFSVMTCVALHCEEKSSCVSYPVW</sequence>
<dbReference type="AlphaFoldDB" id="C0EIC5"/>
<dbReference type="STRING" id="537013.CLOSTMETH_03620"/>
<dbReference type="Proteomes" id="UP000003340">
    <property type="component" value="Unassembled WGS sequence"/>
</dbReference>
<evidence type="ECO:0000313" key="2">
    <source>
        <dbReference type="Proteomes" id="UP000003340"/>
    </source>
</evidence>
<organism evidence="1 2">
    <name type="scientific">[Clostridium] methylpentosum DSM 5476</name>
    <dbReference type="NCBI Taxonomy" id="537013"/>
    <lineage>
        <taxon>Bacteria</taxon>
        <taxon>Bacillati</taxon>
        <taxon>Bacillota</taxon>
        <taxon>Clostridia</taxon>
        <taxon>Eubacteriales</taxon>
        <taxon>Oscillospiraceae</taxon>
        <taxon>Oscillospiraceae incertae sedis</taxon>
    </lineage>
</organism>
<reference evidence="1 2" key="2">
    <citation type="submission" date="2009-02" db="EMBL/GenBank/DDBJ databases">
        <title>Draft genome sequence of Clostridium methylpentosum (DSM 5476).</title>
        <authorList>
            <person name="Sudarsanam P."/>
            <person name="Ley R."/>
            <person name="Guruge J."/>
            <person name="Turnbaugh P.J."/>
            <person name="Mahowald M."/>
            <person name="Liep D."/>
            <person name="Gordon J."/>
        </authorList>
    </citation>
    <scope>NUCLEOTIDE SEQUENCE [LARGE SCALE GENOMIC DNA]</scope>
    <source>
        <strain evidence="1 2">DSM 5476</strain>
    </source>
</reference>
<comment type="caution">
    <text evidence="1">The sequence shown here is derived from an EMBL/GenBank/DDBJ whole genome shotgun (WGS) entry which is preliminary data.</text>
</comment>